<dbReference type="InterPro" id="IPR052944">
    <property type="entry name" value="Sporulation_related"/>
</dbReference>
<keyword evidence="3" id="KW-0449">Lipoprotein</keyword>
<comment type="caution">
    <text evidence="3">The sequence shown here is derived from an EMBL/GenBank/DDBJ whole genome shotgun (WGS) entry which is preliminary data.</text>
</comment>
<dbReference type="SUPFAM" id="SSF89392">
    <property type="entry name" value="Prokaryotic lipoproteins and lipoprotein localization factors"/>
    <property type="match status" value="1"/>
</dbReference>
<dbReference type="RefSeq" id="WP_109690936.1">
    <property type="nucleotide sequence ID" value="NZ_QGGL01000021.1"/>
</dbReference>
<dbReference type="InterPro" id="IPR025377">
    <property type="entry name" value="DUF4367"/>
</dbReference>
<dbReference type="AlphaFoldDB" id="A0A316D7X0"/>
<dbReference type="PANTHER" id="PTHR37507">
    <property type="entry name" value="SPORULATION PROTEIN YDCC"/>
    <property type="match status" value="1"/>
</dbReference>
<sequence>MRKTWYRVLVSLLILSLTLVGCGKQDQETVLKGLTDMQGNLKSYESKATMTVTANNTQQKYFIETWYQAPHFYRIALGNDQNQITQVIVRNDDGIFVVSPQLKKSFRFKGDWAENQGHVYLYHAAVDRILQTQDKRFSASDGNVSFLMKMEPENPLVSTQRVTLKENSYEPQQIALLDKEDKAIVAVDFTSFKTGVEFKKDAFTPESAMAMAPSGTKPVLAGAKDFGVIEPRYVPSGAKLLEPQETQSSVMLRFAGKDPFTIIEQRPAAKDSNLNNGKVVDLWGSTAVLTGLEGETRTMQWFNNGVEFSLTGKMTSDEMIKVAQSMINSGGK</sequence>
<dbReference type="Gene3D" id="2.50.20.10">
    <property type="entry name" value="Lipoprotein localisation LolA/LolB/LppX"/>
    <property type="match status" value="1"/>
</dbReference>
<proteinExistence type="predicted"/>
<evidence type="ECO:0000256" key="1">
    <source>
        <dbReference type="SAM" id="SignalP"/>
    </source>
</evidence>
<feature type="signal peptide" evidence="1">
    <location>
        <begin position="1"/>
        <end position="21"/>
    </location>
</feature>
<organism evidence="3 4">
    <name type="scientific">Tumebacillus permanentifrigoris</name>
    <dbReference type="NCBI Taxonomy" id="378543"/>
    <lineage>
        <taxon>Bacteria</taxon>
        <taxon>Bacillati</taxon>
        <taxon>Bacillota</taxon>
        <taxon>Bacilli</taxon>
        <taxon>Bacillales</taxon>
        <taxon>Alicyclobacillaceae</taxon>
        <taxon>Tumebacillus</taxon>
    </lineage>
</organism>
<evidence type="ECO:0000313" key="4">
    <source>
        <dbReference type="Proteomes" id="UP000245634"/>
    </source>
</evidence>
<keyword evidence="4" id="KW-1185">Reference proteome</keyword>
<dbReference type="Proteomes" id="UP000245634">
    <property type="component" value="Unassembled WGS sequence"/>
</dbReference>
<dbReference type="InterPro" id="IPR029046">
    <property type="entry name" value="LolA/LolB/LppX"/>
</dbReference>
<accession>A0A316D7X0</accession>
<keyword evidence="1" id="KW-0732">Signal</keyword>
<reference evidence="3 4" key="1">
    <citation type="submission" date="2018-05" db="EMBL/GenBank/DDBJ databases">
        <title>Genomic Encyclopedia of Type Strains, Phase IV (KMG-IV): sequencing the most valuable type-strain genomes for metagenomic binning, comparative biology and taxonomic classification.</title>
        <authorList>
            <person name="Goeker M."/>
        </authorList>
    </citation>
    <scope>NUCLEOTIDE SEQUENCE [LARGE SCALE GENOMIC DNA]</scope>
    <source>
        <strain evidence="3 4">DSM 18773</strain>
    </source>
</reference>
<dbReference type="PROSITE" id="PS51257">
    <property type="entry name" value="PROKAR_LIPOPROTEIN"/>
    <property type="match status" value="1"/>
</dbReference>
<evidence type="ECO:0000313" key="3">
    <source>
        <dbReference type="EMBL" id="PWK05945.1"/>
    </source>
</evidence>
<protein>
    <submittedName>
        <fullName evidence="3">Outer membrane lipoprotein-sorting protein</fullName>
    </submittedName>
</protein>
<dbReference type="Pfam" id="PF14285">
    <property type="entry name" value="DUF4367"/>
    <property type="match status" value="1"/>
</dbReference>
<dbReference type="PANTHER" id="PTHR37507:SF2">
    <property type="entry name" value="SPORULATION PROTEIN YDCC"/>
    <property type="match status" value="1"/>
</dbReference>
<dbReference type="OrthoDB" id="9785380at2"/>
<feature type="domain" description="DUF4367" evidence="2">
    <location>
        <begin position="229"/>
        <end position="326"/>
    </location>
</feature>
<name>A0A316D7X0_9BACL</name>
<dbReference type="EMBL" id="QGGL01000021">
    <property type="protein sequence ID" value="PWK05945.1"/>
    <property type="molecule type" value="Genomic_DNA"/>
</dbReference>
<gene>
    <name evidence="3" type="ORF">C7459_1217</name>
</gene>
<feature type="chain" id="PRO_5039113758" evidence="1">
    <location>
        <begin position="22"/>
        <end position="332"/>
    </location>
</feature>
<evidence type="ECO:0000259" key="2">
    <source>
        <dbReference type="Pfam" id="PF14285"/>
    </source>
</evidence>